<feature type="region of interest" description="Disordered" evidence="8">
    <location>
        <begin position="740"/>
        <end position="770"/>
    </location>
</feature>
<keyword evidence="6 9" id="KW-1133">Transmembrane helix</keyword>
<protein>
    <submittedName>
        <fullName evidence="13">ATP-dependent translocase ABCB1 isoform X1</fullName>
    </submittedName>
</protein>
<feature type="transmembrane region" description="Helical" evidence="9">
    <location>
        <begin position="936"/>
        <end position="957"/>
    </location>
</feature>
<dbReference type="InterPro" id="IPR011527">
    <property type="entry name" value="ABC1_TM_dom"/>
</dbReference>
<evidence type="ECO:0000259" key="11">
    <source>
        <dbReference type="PROSITE" id="PS50929"/>
    </source>
</evidence>
<keyword evidence="3 9" id="KW-0812">Transmembrane</keyword>
<evidence type="ECO:0000256" key="9">
    <source>
        <dbReference type="SAM" id="Phobius"/>
    </source>
</evidence>
<feature type="transmembrane region" description="Helical" evidence="9">
    <location>
        <begin position="202"/>
        <end position="226"/>
    </location>
</feature>
<proteinExistence type="inferred from homology"/>
<dbReference type="Gene3D" id="3.40.50.300">
    <property type="entry name" value="P-loop containing nucleotide triphosphate hydrolases"/>
    <property type="match status" value="2"/>
</dbReference>
<feature type="transmembrane region" description="Helical" evidence="9">
    <location>
        <begin position="831"/>
        <end position="854"/>
    </location>
</feature>
<gene>
    <name evidence="13" type="primary">LOC101853542</name>
</gene>
<evidence type="ECO:0000256" key="1">
    <source>
        <dbReference type="ARBA" id="ARBA00004141"/>
    </source>
</evidence>
<keyword evidence="7 9" id="KW-0472">Membrane</keyword>
<dbReference type="InterPro" id="IPR036640">
    <property type="entry name" value="ABC1_TM_sf"/>
</dbReference>
<dbReference type="PANTHER" id="PTHR43394">
    <property type="entry name" value="ATP-DEPENDENT PERMEASE MDL1, MITOCHONDRIAL"/>
    <property type="match status" value="1"/>
</dbReference>
<dbReference type="InterPro" id="IPR039421">
    <property type="entry name" value="Type_1_exporter"/>
</dbReference>
<sequence>MAELKAYKSTTGKVSTEGLANGNDGVGVSPGEGNVKGHSEERNGNGLSRSGTELEMTHINGGKGGGSSDSDEDNGKKEKTKEKVNMVGMLEVFRFSDWKDRLMMFVGSICAIINGAALPGMIIIFGEMIDMFVDTGALMTFLVERIPDFMNSTGLTVQEVFKDVSVLNPGKCTELSVFYGGNITCADVPVQEDILETMTDFAIYYCIIAGGVMLTAYLQVAMWMTAAERQAHRIRQEFLKNVLRQDIGWYDTHEAAELNTRLADDVTKIQDGVGDKVGSFLQWFSSFISGFVIGFVYGWKLTLVILAVSPFLVGAAGLFSKLAASMTAKELEAYAKAGAVAEEVFGAIRTVVAFGGQEKEAKRYSGNLSDAEAFGVKKGFTNGASMGFIWLVIMCCYALGFWYGGKLVREDSDYDVSNMIIVFFSVLIGAFSLGNAAPNIQSLATARGAAFTVFNLIDLKSAIDSSSDEGERPSSVKGTIQFRNIGFAYPSRPEVTVMNNLSLEALPGQTVALVGASGCGKSTTVQLLLRFYDPLQGQIFLDGKDIKDLNIKWLRRNIGLVSQEPVLFATTIAENIRYGREDVTMEEIIQAAKNANAYDFIMNLPQKFDTLVGERGAQLSGGQKQRVAIARALVRNPKILLLDEATSALDTESESIVQDALDKAREGRTTLVIAHRLSTIKTADIICGIDNGVVVEKGTHNDLMAKQGIYYQLVTNQSKAKSEEAIQDDELEEVVEKMTDRHKIQRTVSTPKREMSESDTKKAEKEEDEKLPNAPFSRLLKMNAPEWHFILLACFGSIINGGVQPAFAVIFSEILKVFSDTPSEQERLIKIYALIFVGIGVVSLVTMFIQGYFFGKSGEKLTTRLRNHTFQSMLKQDIAWYDDHKNSVGALTTRLATDASLVQGVTGVRLGSVLMSLANMGTAIVISFFYGWKLTLVILGFMPFIVLGGIMQIKLLAGQAGKNREALEGAGKVATESIENIRTVASLSKEPTFFSLYMDQLETPYKAALKRAHLVGLTYAFSQSIIYFAYAAAFVFGAYLIEENEMEYSEVFLVFGAIVFGAMGLGNASAFAPDVGKAQTAAKRILHLIDSQPSIDYSSPDGNKLPNNFNAEVTFQSVRFRYPTRPTVEVLQGLSFSVSPGETLALVGSSGCGKSTSIQLIERFYDSEDGAVCLDKNDVKTLNIQWLRAQMGLVSQEPVLFDCSVAENIAYGDNSRVVSMDEIISAARAANIHNFISNLPDGYNTNVGSKGTQLSGGQKQRVAIARALLRNPKILLLDEATSALDTESEKIVQEALDQARQGRTCVVIAHRLSTIQNADKICVVSHGKVTETGTHPELMAKQGFYYKLVKNSMRQ</sequence>
<comment type="subcellular location">
    <subcellularLocation>
        <location evidence="1">Membrane</location>
        <topology evidence="1">Multi-pass membrane protein</topology>
    </subcellularLocation>
</comment>
<dbReference type="PROSITE" id="PS00211">
    <property type="entry name" value="ABC_TRANSPORTER_1"/>
    <property type="match status" value="2"/>
</dbReference>
<reference evidence="13" key="1">
    <citation type="submission" date="2025-08" db="UniProtKB">
        <authorList>
            <consortium name="RefSeq"/>
        </authorList>
    </citation>
    <scope>IDENTIFICATION</scope>
</reference>
<feature type="domain" description="ABC transporter" evidence="10">
    <location>
        <begin position="480"/>
        <end position="716"/>
    </location>
</feature>
<dbReference type="SUPFAM" id="SSF90123">
    <property type="entry name" value="ABC transporter transmembrane region"/>
    <property type="match status" value="2"/>
</dbReference>
<dbReference type="Pfam" id="PF00664">
    <property type="entry name" value="ABC_membrane"/>
    <property type="match status" value="2"/>
</dbReference>
<evidence type="ECO:0000256" key="2">
    <source>
        <dbReference type="ARBA" id="ARBA00007577"/>
    </source>
</evidence>
<feature type="domain" description="ABC transmembrane type-1" evidence="11">
    <location>
        <begin position="791"/>
        <end position="1077"/>
    </location>
</feature>
<dbReference type="RefSeq" id="XP_012936336.1">
    <property type="nucleotide sequence ID" value="XM_013080882.2"/>
</dbReference>
<evidence type="ECO:0000313" key="13">
    <source>
        <dbReference type="RefSeq" id="XP_012936336.1"/>
    </source>
</evidence>
<evidence type="ECO:0000256" key="4">
    <source>
        <dbReference type="ARBA" id="ARBA00022741"/>
    </source>
</evidence>
<evidence type="ECO:0000256" key="8">
    <source>
        <dbReference type="SAM" id="MobiDB-lite"/>
    </source>
</evidence>
<dbReference type="PROSITE" id="PS50893">
    <property type="entry name" value="ABC_TRANSPORTER_2"/>
    <property type="match status" value="2"/>
</dbReference>
<feature type="transmembrane region" description="Helical" evidence="9">
    <location>
        <begin position="1051"/>
        <end position="1072"/>
    </location>
</feature>
<feature type="transmembrane region" description="Helical" evidence="9">
    <location>
        <begin position="910"/>
        <end position="930"/>
    </location>
</feature>
<evidence type="ECO:0000256" key="5">
    <source>
        <dbReference type="ARBA" id="ARBA00022840"/>
    </source>
</evidence>
<feature type="region of interest" description="Disordered" evidence="8">
    <location>
        <begin position="1"/>
        <end position="80"/>
    </location>
</feature>
<dbReference type="InterPro" id="IPR027417">
    <property type="entry name" value="P-loop_NTPase"/>
</dbReference>
<dbReference type="CDD" id="cd03249">
    <property type="entry name" value="ABC_MTABC3_MDL1_MDL2"/>
    <property type="match status" value="2"/>
</dbReference>
<dbReference type="SMART" id="SM00382">
    <property type="entry name" value="AAA"/>
    <property type="match status" value="2"/>
</dbReference>
<evidence type="ECO:0000259" key="10">
    <source>
        <dbReference type="PROSITE" id="PS50893"/>
    </source>
</evidence>
<dbReference type="InterPro" id="IPR003439">
    <property type="entry name" value="ABC_transporter-like_ATP-bd"/>
</dbReference>
<dbReference type="InterPro" id="IPR003593">
    <property type="entry name" value="AAA+_ATPase"/>
</dbReference>
<dbReference type="PROSITE" id="PS50929">
    <property type="entry name" value="ABC_TM1F"/>
    <property type="match status" value="2"/>
</dbReference>
<evidence type="ECO:0000256" key="6">
    <source>
        <dbReference type="ARBA" id="ARBA00022989"/>
    </source>
</evidence>
<feature type="compositionally biased region" description="Basic and acidic residues" evidence="8">
    <location>
        <begin position="751"/>
        <end position="770"/>
    </location>
</feature>
<feature type="domain" description="ABC transporter" evidence="10">
    <location>
        <begin position="1113"/>
        <end position="1351"/>
    </location>
</feature>
<dbReference type="GeneID" id="101853542"/>
<feature type="transmembrane region" description="Helical" evidence="9">
    <location>
        <begin position="1014"/>
        <end position="1039"/>
    </location>
</feature>
<dbReference type="SUPFAM" id="SSF52540">
    <property type="entry name" value="P-loop containing nucleoside triphosphate hydrolases"/>
    <property type="match status" value="2"/>
</dbReference>
<organism evidence="12 13">
    <name type="scientific">Aplysia californica</name>
    <name type="common">California sea hare</name>
    <dbReference type="NCBI Taxonomy" id="6500"/>
    <lineage>
        <taxon>Eukaryota</taxon>
        <taxon>Metazoa</taxon>
        <taxon>Spiralia</taxon>
        <taxon>Lophotrochozoa</taxon>
        <taxon>Mollusca</taxon>
        <taxon>Gastropoda</taxon>
        <taxon>Heterobranchia</taxon>
        <taxon>Euthyneura</taxon>
        <taxon>Tectipleura</taxon>
        <taxon>Aplysiida</taxon>
        <taxon>Aplysioidea</taxon>
        <taxon>Aplysiidae</taxon>
        <taxon>Aplysia</taxon>
    </lineage>
</organism>
<dbReference type="Pfam" id="PF00005">
    <property type="entry name" value="ABC_tran"/>
    <property type="match status" value="2"/>
</dbReference>
<keyword evidence="4" id="KW-0547">Nucleotide-binding</keyword>
<dbReference type="CDD" id="cd18577">
    <property type="entry name" value="ABC_6TM_Pgp_ABCB1_D1_like"/>
    <property type="match status" value="1"/>
</dbReference>
<evidence type="ECO:0000313" key="12">
    <source>
        <dbReference type="Proteomes" id="UP000694888"/>
    </source>
</evidence>
<feature type="domain" description="ABC transmembrane type-1" evidence="11">
    <location>
        <begin position="105"/>
        <end position="445"/>
    </location>
</feature>
<dbReference type="PANTHER" id="PTHR43394:SF27">
    <property type="entry name" value="ATP-DEPENDENT TRANSLOCASE ABCB1-LIKE"/>
    <property type="match status" value="1"/>
</dbReference>
<evidence type="ECO:0000256" key="7">
    <source>
        <dbReference type="ARBA" id="ARBA00023136"/>
    </source>
</evidence>
<feature type="transmembrane region" description="Helical" evidence="9">
    <location>
        <begin position="787"/>
        <end position="811"/>
    </location>
</feature>
<dbReference type="Proteomes" id="UP000694888">
    <property type="component" value="Unplaced"/>
</dbReference>
<dbReference type="InterPro" id="IPR017871">
    <property type="entry name" value="ABC_transporter-like_CS"/>
</dbReference>
<accession>A0ABM0ZX54</accession>
<name>A0ABM0ZX54_APLCA</name>
<feature type="transmembrane region" description="Helical" evidence="9">
    <location>
        <begin position="387"/>
        <end position="404"/>
    </location>
</feature>
<feature type="transmembrane region" description="Helical" evidence="9">
    <location>
        <begin position="303"/>
        <end position="324"/>
    </location>
</feature>
<keyword evidence="12" id="KW-1185">Reference proteome</keyword>
<evidence type="ECO:0000256" key="3">
    <source>
        <dbReference type="ARBA" id="ARBA00022692"/>
    </source>
</evidence>
<dbReference type="CDD" id="cd18578">
    <property type="entry name" value="ABC_6TM_Pgp_ABCB1_D2_like"/>
    <property type="match status" value="1"/>
</dbReference>
<feature type="transmembrane region" description="Helical" evidence="9">
    <location>
        <begin position="277"/>
        <end position="297"/>
    </location>
</feature>
<feature type="transmembrane region" description="Helical" evidence="9">
    <location>
        <begin position="416"/>
        <end position="437"/>
    </location>
</feature>
<dbReference type="Gene3D" id="1.20.1560.10">
    <property type="entry name" value="ABC transporter type 1, transmembrane domain"/>
    <property type="match status" value="1"/>
</dbReference>
<comment type="similarity">
    <text evidence="2">Belongs to the ABC transporter superfamily. ABCB family. Multidrug resistance exporter (TC 3.A.1.201) subfamily.</text>
</comment>
<feature type="transmembrane region" description="Helical" evidence="9">
    <location>
        <begin position="102"/>
        <end position="125"/>
    </location>
</feature>
<keyword evidence="5" id="KW-0067">ATP-binding</keyword>